<dbReference type="SUPFAM" id="SSF161098">
    <property type="entry name" value="MetI-like"/>
    <property type="match status" value="1"/>
</dbReference>
<keyword evidence="6" id="KW-0346">Stress response</keyword>
<gene>
    <name evidence="10" type="ORF">AB917_14775</name>
</gene>
<name>A0A9P1ZV19_LISMN</name>
<keyword evidence="7 8" id="KW-0472">Membrane</keyword>
<feature type="transmembrane region" description="Helical" evidence="8">
    <location>
        <begin position="191"/>
        <end position="209"/>
    </location>
</feature>
<dbReference type="EMBL" id="AABDGJ010000016">
    <property type="protein sequence ID" value="EAG6991852.1"/>
    <property type="molecule type" value="Genomic_DNA"/>
</dbReference>
<comment type="similarity">
    <text evidence="8">Belongs to the binding-protein-dependent transport system permease family.</text>
</comment>
<dbReference type="GO" id="GO:0005886">
    <property type="term" value="C:plasma membrane"/>
    <property type="evidence" value="ECO:0007669"/>
    <property type="project" value="UniProtKB-SubCell"/>
</dbReference>
<evidence type="ECO:0000256" key="8">
    <source>
        <dbReference type="RuleBase" id="RU363032"/>
    </source>
</evidence>
<evidence type="ECO:0000256" key="4">
    <source>
        <dbReference type="ARBA" id="ARBA00022692"/>
    </source>
</evidence>
<feature type="transmembrane region" description="Helical" evidence="8">
    <location>
        <begin position="103"/>
        <end position="133"/>
    </location>
</feature>
<dbReference type="InterPro" id="IPR050366">
    <property type="entry name" value="BP-dependent_transpt_permease"/>
</dbReference>
<dbReference type="RefSeq" id="WP_046670893.1">
    <property type="nucleotide sequence ID" value="NZ_CP168867.1"/>
</dbReference>
<dbReference type="Gene3D" id="1.10.3720.10">
    <property type="entry name" value="MetI-like"/>
    <property type="match status" value="1"/>
</dbReference>
<dbReference type="InterPro" id="IPR035906">
    <property type="entry name" value="MetI-like_sf"/>
</dbReference>
<dbReference type="PANTHER" id="PTHR43386">
    <property type="entry name" value="OLIGOPEPTIDE TRANSPORT SYSTEM PERMEASE PROTEIN APPC"/>
    <property type="match status" value="1"/>
</dbReference>
<dbReference type="PROSITE" id="PS50928">
    <property type="entry name" value="ABC_TM1"/>
    <property type="match status" value="1"/>
</dbReference>
<keyword evidence="2 8" id="KW-0813">Transport</keyword>
<feature type="transmembrane region" description="Helical" evidence="8">
    <location>
        <begin position="63"/>
        <end position="91"/>
    </location>
</feature>
<keyword evidence="5 8" id="KW-1133">Transmembrane helix</keyword>
<evidence type="ECO:0000256" key="6">
    <source>
        <dbReference type="ARBA" id="ARBA00023016"/>
    </source>
</evidence>
<evidence type="ECO:0000313" key="10">
    <source>
        <dbReference type="EMBL" id="EAG6991852.1"/>
    </source>
</evidence>
<sequence length="260" mass="28925">MKKIIFLFIIILSILLIFSHLKDPYAVNKSESLQNISWDHWFGTDYLGRDLFSRVLYGASNSLIIACLSLTIVVFLSLFLGSLAGIVGGLVDTSIMIFADSLISIPSIIVALVFVGLFSNSIIVVLIALIISWSGNYIRYIRNLVLNIRKEEFIVLAPLRGSQGSNLLFHHILPNILAELFSLFMTDLGKIILSISGLSFLGIGIHPPTPELGTILFDGKSYFFIAPWIFIFPGLAISLIVLTTQYSSYKITNYWRGVDD</sequence>
<evidence type="ECO:0000256" key="3">
    <source>
        <dbReference type="ARBA" id="ARBA00022475"/>
    </source>
</evidence>
<dbReference type="GO" id="GO:0055085">
    <property type="term" value="P:transmembrane transport"/>
    <property type="evidence" value="ECO:0007669"/>
    <property type="project" value="InterPro"/>
</dbReference>
<evidence type="ECO:0000256" key="7">
    <source>
        <dbReference type="ARBA" id="ARBA00023136"/>
    </source>
</evidence>
<protein>
    <submittedName>
        <fullName evidence="10">ABC transporter permease</fullName>
    </submittedName>
</protein>
<dbReference type="CDD" id="cd06261">
    <property type="entry name" value="TM_PBP2"/>
    <property type="match status" value="1"/>
</dbReference>
<feature type="transmembrane region" description="Helical" evidence="8">
    <location>
        <begin position="221"/>
        <end position="242"/>
    </location>
</feature>
<dbReference type="Pfam" id="PF00528">
    <property type="entry name" value="BPD_transp_1"/>
    <property type="match status" value="1"/>
</dbReference>
<accession>A0A9P1ZV19</accession>
<evidence type="ECO:0000313" key="11">
    <source>
        <dbReference type="Proteomes" id="UP000548278"/>
    </source>
</evidence>
<keyword evidence="4 8" id="KW-0812">Transmembrane</keyword>
<reference evidence="10 11" key="1">
    <citation type="submission" date="2019-04" db="EMBL/GenBank/DDBJ databases">
        <authorList>
            <consortium name="GenomeTrakr network: Whole genome sequencing for foodborne pathogen traceback"/>
        </authorList>
    </citation>
    <scope>NUCLEOTIDE SEQUENCE [LARGE SCALE GENOMIC DNA]</scope>
    <source>
        <strain evidence="10 11">CFSAN004300</strain>
    </source>
</reference>
<comment type="subcellular location">
    <subcellularLocation>
        <location evidence="1 8">Cell membrane</location>
        <topology evidence="1 8">Multi-pass membrane protein</topology>
    </subcellularLocation>
</comment>
<proteinExistence type="inferred from homology"/>
<dbReference type="InterPro" id="IPR000515">
    <property type="entry name" value="MetI-like"/>
</dbReference>
<comment type="caution">
    <text evidence="10">The sequence shown here is derived from an EMBL/GenBank/DDBJ whole genome shotgun (WGS) entry which is preliminary data.</text>
</comment>
<organism evidence="10 11">
    <name type="scientific">Listeria monocytogenes</name>
    <dbReference type="NCBI Taxonomy" id="1639"/>
    <lineage>
        <taxon>Bacteria</taxon>
        <taxon>Bacillati</taxon>
        <taxon>Bacillota</taxon>
        <taxon>Bacilli</taxon>
        <taxon>Bacillales</taxon>
        <taxon>Listeriaceae</taxon>
        <taxon>Listeria</taxon>
    </lineage>
</organism>
<keyword evidence="3" id="KW-1003">Cell membrane</keyword>
<dbReference type="Proteomes" id="UP000548278">
    <property type="component" value="Unassembled WGS sequence"/>
</dbReference>
<dbReference type="PANTHER" id="PTHR43386:SF1">
    <property type="entry name" value="D,D-DIPEPTIDE TRANSPORT SYSTEM PERMEASE PROTEIN DDPC-RELATED"/>
    <property type="match status" value="1"/>
</dbReference>
<dbReference type="AlphaFoldDB" id="A0A9P1ZV19"/>
<evidence type="ECO:0000256" key="1">
    <source>
        <dbReference type="ARBA" id="ARBA00004651"/>
    </source>
</evidence>
<evidence type="ECO:0000256" key="5">
    <source>
        <dbReference type="ARBA" id="ARBA00022989"/>
    </source>
</evidence>
<feature type="domain" description="ABC transmembrane type-1" evidence="9">
    <location>
        <begin position="59"/>
        <end position="248"/>
    </location>
</feature>
<evidence type="ECO:0000259" key="9">
    <source>
        <dbReference type="PROSITE" id="PS50928"/>
    </source>
</evidence>
<evidence type="ECO:0000256" key="2">
    <source>
        <dbReference type="ARBA" id="ARBA00022448"/>
    </source>
</evidence>